<dbReference type="AlphaFoldDB" id="A0A6J4RD37"/>
<feature type="domain" description="VOC" evidence="2">
    <location>
        <begin position="2"/>
        <end position="115"/>
    </location>
</feature>
<feature type="region of interest" description="Disordered" evidence="1">
    <location>
        <begin position="106"/>
        <end position="126"/>
    </location>
</feature>
<dbReference type="EMBL" id="CADCVO010000032">
    <property type="protein sequence ID" value="CAA9467856.1"/>
    <property type="molecule type" value="Genomic_DNA"/>
</dbReference>
<dbReference type="SUPFAM" id="SSF54593">
    <property type="entry name" value="Glyoxalase/Bleomycin resistance protein/Dihydroxybiphenyl dioxygenase"/>
    <property type="match status" value="1"/>
</dbReference>
<reference evidence="3" key="1">
    <citation type="submission" date="2020-02" db="EMBL/GenBank/DDBJ databases">
        <authorList>
            <person name="Meier V. D."/>
        </authorList>
    </citation>
    <scope>NUCLEOTIDE SEQUENCE</scope>
    <source>
        <strain evidence="3">AVDCRST_MAG13</strain>
    </source>
</reference>
<evidence type="ECO:0000313" key="3">
    <source>
        <dbReference type="EMBL" id="CAA9467856.1"/>
    </source>
</evidence>
<dbReference type="Gene3D" id="3.10.180.10">
    <property type="entry name" value="2,3-Dihydroxybiphenyl 1,2-Dioxygenase, domain 1"/>
    <property type="match status" value="1"/>
</dbReference>
<name>A0A6J4RD37_9ACTN</name>
<sequence>MSLQHVSLEVPPALADAEEAFWALLGFGPLQVPGPLDGRARWVGRGDGTQIHLLLTEDAVVPAQGHAAVVVEDHTATVQALRDAGFAVDPRAEHWGAPRAFVRSPAGHRVELMATPPPSAPIKDRR</sequence>
<proteinExistence type="predicted"/>
<evidence type="ECO:0000259" key="2">
    <source>
        <dbReference type="PROSITE" id="PS51819"/>
    </source>
</evidence>
<dbReference type="InterPro" id="IPR029068">
    <property type="entry name" value="Glyas_Bleomycin-R_OHBP_Dase"/>
</dbReference>
<evidence type="ECO:0000256" key="1">
    <source>
        <dbReference type="SAM" id="MobiDB-lite"/>
    </source>
</evidence>
<gene>
    <name evidence="3" type="ORF">AVDCRST_MAG13-203</name>
</gene>
<protein>
    <recommendedName>
        <fullName evidence="2">VOC domain-containing protein</fullName>
    </recommendedName>
</protein>
<accession>A0A6J4RD37</accession>
<dbReference type="InterPro" id="IPR037523">
    <property type="entry name" value="VOC_core"/>
</dbReference>
<organism evidence="3">
    <name type="scientific">uncultured Solirubrobacteraceae bacterium</name>
    <dbReference type="NCBI Taxonomy" id="1162706"/>
    <lineage>
        <taxon>Bacteria</taxon>
        <taxon>Bacillati</taxon>
        <taxon>Actinomycetota</taxon>
        <taxon>Thermoleophilia</taxon>
        <taxon>Solirubrobacterales</taxon>
        <taxon>Solirubrobacteraceae</taxon>
        <taxon>environmental samples</taxon>
    </lineage>
</organism>
<dbReference type="PROSITE" id="PS51819">
    <property type="entry name" value="VOC"/>
    <property type="match status" value="1"/>
</dbReference>